<feature type="transmembrane region" description="Helical" evidence="1">
    <location>
        <begin position="20"/>
        <end position="38"/>
    </location>
</feature>
<name>A0A3N7FZX2_POPTR</name>
<dbReference type="InParanoid" id="A0A3N7FZX2"/>
<gene>
    <name evidence="2" type="ORF">POPTR_002G191950</name>
</gene>
<proteinExistence type="predicted"/>
<dbReference type="Proteomes" id="UP000006729">
    <property type="component" value="Chromosome 2"/>
</dbReference>
<dbReference type="AlphaFoldDB" id="A0A3N7FZX2"/>
<evidence type="ECO:0000256" key="1">
    <source>
        <dbReference type="SAM" id="Phobius"/>
    </source>
</evidence>
<organism evidence="2 3">
    <name type="scientific">Populus trichocarpa</name>
    <name type="common">Western balsam poplar</name>
    <name type="synonym">Populus balsamifera subsp. trichocarpa</name>
    <dbReference type="NCBI Taxonomy" id="3694"/>
    <lineage>
        <taxon>Eukaryota</taxon>
        <taxon>Viridiplantae</taxon>
        <taxon>Streptophyta</taxon>
        <taxon>Embryophyta</taxon>
        <taxon>Tracheophyta</taxon>
        <taxon>Spermatophyta</taxon>
        <taxon>Magnoliopsida</taxon>
        <taxon>eudicotyledons</taxon>
        <taxon>Gunneridae</taxon>
        <taxon>Pentapetalae</taxon>
        <taxon>rosids</taxon>
        <taxon>fabids</taxon>
        <taxon>Malpighiales</taxon>
        <taxon>Salicaceae</taxon>
        <taxon>Saliceae</taxon>
        <taxon>Populus</taxon>
    </lineage>
</organism>
<sequence length="48" mass="5427">MEDLQLQATMTQALSKQKAVGLNLVLSYLSFITLIVSFCPHHDFFLTL</sequence>
<keyword evidence="1" id="KW-1133">Transmembrane helix</keyword>
<accession>A0A3N7FZX2</accession>
<keyword evidence="3" id="KW-1185">Reference proteome</keyword>
<dbReference type="EMBL" id="CM009291">
    <property type="protein sequence ID" value="RQO87188.1"/>
    <property type="molecule type" value="Genomic_DNA"/>
</dbReference>
<keyword evidence="1" id="KW-0472">Membrane</keyword>
<reference evidence="2 3" key="1">
    <citation type="journal article" date="2006" name="Science">
        <title>The genome of black cottonwood, Populus trichocarpa (Torr. &amp; Gray).</title>
        <authorList>
            <person name="Tuskan G.A."/>
            <person name="Difazio S."/>
            <person name="Jansson S."/>
            <person name="Bohlmann J."/>
            <person name="Grigoriev I."/>
            <person name="Hellsten U."/>
            <person name="Putnam N."/>
            <person name="Ralph S."/>
            <person name="Rombauts S."/>
            <person name="Salamov A."/>
            <person name="Schein J."/>
            <person name="Sterck L."/>
            <person name="Aerts A."/>
            <person name="Bhalerao R.R."/>
            <person name="Bhalerao R.P."/>
            <person name="Blaudez D."/>
            <person name="Boerjan W."/>
            <person name="Brun A."/>
            <person name="Brunner A."/>
            <person name="Busov V."/>
            <person name="Campbell M."/>
            <person name="Carlson J."/>
            <person name="Chalot M."/>
            <person name="Chapman J."/>
            <person name="Chen G.L."/>
            <person name="Cooper D."/>
            <person name="Coutinho P.M."/>
            <person name="Couturier J."/>
            <person name="Covert S."/>
            <person name="Cronk Q."/>
            <person name="Cunningham R."/>
            <person name="Davis J."/>
            <person name="Degroeve S."/>
            <person name="Dejardin A."/>
            <person name="Depamphilis C."/>
            <person name="Detter J."/>
            <person name="Dirks B."/>
            <person name="Dubchak I."/>
            <person name="Duplessis S."/>
            <person name="Ehlting J."/>
            <person name="Ellis B."/>
            <person name="Gendler K."/>
            <person name="Goodstein D."/>
            <person name="Gribskov M."/>
            <person name="Grimwood J."/>
            <person name="Groover A."/>
            <person name="Gunter L."/>
            <person name="Hamberger B."/>
            <person name="Heinze B."/>
            <person name="Helariutta Y."/>
            <person name="Henrissat B."/>
            <person name="Holligan D."/>
            <person name="Holt R."/>
            <person name="Huang W."/>
            <person name="Islam-Faridi N."/>
            <person name="Jones S."/>
            <person name="Jones-Rhoades M."/>
            <person name="Jorgensen R."/>
            <person name="Joshi C."/>
            <person name="Kangasjarvi J."/>
            <person name="Karlsson J."/>
            <person name="Kelleher C."/>
            <person name="Kirkpatrick R."/>
            <person name="Kirst M."/>
            <person name="Kohler A."/>
            <person name="Kalluri U."/>
            <person name="Larimer F."/>
            <person name="Leebens-Mack J."/>
            <person name="Leple J.C."/>
            <person name="Locascio P."/>
            <person name="Lou Y."/>
            <person name="Lucas S."/>
            <person name="Martin F."/>
            <person name="Montanini B."/>
            <person name="Napoli C."/>
            <person name="Nelson D.R."/>
            <person name="Nelson C."/>
            <person name="Nieminen K."/>
            <person name="Nilsson O."/>
            <person name="Pereda V."/>
            <person name="Peter G."/>
            <person name="Philippe R."/>
            <person name="Pilate G."/>
            <person name="Poliakov A."/>
            <person name="Razumovskaya J."/>
            <person name="Richardson P."/>
            <person name="Rinaldi C."/>
            <person name="Ritland K."/>
            <person name="Rouze P."/>
            <person name="Ryaboy D."/>
            <person name="Schmutz J."/>
            <person name="Schrader J."/>
            <person name="Segerman B."/>
            <person name="Shin H."/>
            <person name="Siddiqui A."/>
            <person name="Sterky F."/>
            <person name="Terry A."/>
            <person name="Tsai C.J."/>
            <person name="Uberbacher E."/>
            <person name="Unneberg P."/>
            <person name="Vahala J."/>
            <person name="Wall K."/>
            <person name="Wessler S."/>
            <person name="Yang G."/>
            <person name="Yin T."/>
            <person name="Douglas C."/>
            <person name="Marra M."/>
            <person name="Sandberg G."/>
            <person name="Van de Peer Y."/>
            <person name="Rokhsar D."/>
        </authorList>
    </citation>
    <scope>NUCLEOTIDE SEQUENCE [LARGE SCALE GENOMIC DNA]</scope>
    <source>
        <strain evidence="3">cv. Nisqually</strain>
    </source>
</reference>
<keyword evidence="1" id="KW-0812">Transmembrane</keyword>
<evidence type="ECO:0000313" key="3">
    <source>
        <dbReference type="Proteomes" id="UP000006729"/>
    </source>
</evidence>
<protein>
    <submittedName>
        <fullName evidence="2">Uncharacterized protein</fullName>
    </submittedName>
</protein>
<evidence type="ECO:0000313" key="2">
    <source>
        <dbReference type="EMBL" id="RQO87188.1"/>
    </source>
</evidence>